<evidence type="ECO:0000313" key="1">
    <source>
        <dbReference type="EMBL" id="NEC87893.1"/>
    </source>
</evidence>
<comment type="caution">
    <text evidence="1">The sequence shown here is derived from an EMBL/GenBank/DDBJ whole genome shotgun (WGS) entry which is preliminary data.</text>
</comment>
<dbReference type="Pfam" id="PF19801">
    <property type="entry name" value="DUF6284"/>
    <property type="match status" value="1"/>
</dbReference>
<reference evidence="1" key="1">
    <citation type="submission" date="2020-01" db="EMBL/GenBank/DDBJ databases">
        <title>Insect and environment-associated Actinomycetes.</title>
        <authorList>
            <person name="Currrie C."/>
            <person name="Chevrette M."/>
            <person name="Carlson C."/>
            <person name="Stubbendieck R."/>
            <person name="Wendt-Pienkowski E."/>
        </authorList>
    </citation>
    <scope>NUCLEOTIDE SEQUENCE</scope>
    <source>
        <strain evidence="1">SID12501</strain>
    </source>
</reference>
<protein>
    <recommendedName>
        <fullName evidence="2">DUF465 domain-containing protein</fullName>
    </recommendedName>
</protein>
<dbReference type="EMBL" id="JAAGLU010000014">
    <property type="protein sequence ID" value="NEC87893.1"/>
    <property type="molecule type" value="Genomic_DNA"/>
</dbReference>
<accession>A0A6B3BU51</accession>
<dbReference type="AlphaFoldDB" id="A0A6B3BU51"/>
<dbReference type="InterPro" id="IPR046251">
    <property type="entry name" value="DUF6284"/>
</dbReference>
<organism evidence="1">
    <name type="scientific">Streptomyces sp. SID12501</name>
    <dbReference type="NCBI Taxonomy" id="2706042"/>
    <lineage>
        <taxon>Bacteria</taxon>
        <taxon>Bacillati</taxon>
        <taxon>Actinomycetota</taxon>
        <taxon>Actinomycetes</taxon>
        <taxon>Kitasatosporales</taxon>
        <taxon>Streptomycetaceae</taxon>
        <taxon>Streptomyces</taxon>
    </lineage>
</organism>
<evidence type="ECO:0008006" key="2">
    <source>
        <dbReference type="Google" id="ProtNLM"/>
    </source>
</evidence>
<name>A0A6B3BU51_9ACTN</name>
<proteinExistence type="predicted"/>
<sequence>MKHIGADQKAVTTALPDREPTFAELGAISVEMPLILAEVELLDAQIMTLDRTPTELDARRIRRARRKVLAARLTLANLTTMHIPGVGA</sequence>
<gene>
    <name evidence="1" type="ORF">G3I71_19130</name>
</gene>
<dbReference type="RefSeq" id="WP_164316008.1">
    <property type="nucleotide sequence ID" value="NZ_JAAGLU010000014.1"/>
</dbReference>